<evidence type="ECO:0000313" key="1">
    <source>
        <dbReference type="EMBL" id="EIY48023.1"/>
    </source>
</evidence>
<evidence type="ECO:0000313" key="2">
    <source>
        <dbReference type="Proteomes" id="UP000003089"/>
    </source>
</evidence>
<reference evidence="1 2" key="1">
    <citation type="submission" date="2012-02" db="EMBL/GenBank/DDBJ databases">
        <title>The Genome Sequence of Bacteroides nordii CL02T12C05.</title>
        <authorList>
            <consortium name="The Broad Institute Genome Sequencing Platform"/>
            <person name="Earl A."/>
            <person name="Ward D."/>
            <person name="Feldgarden M."/>
            <person name="Gevers D."/>
            <person name="Zitomersky N.L."/>
            <person name="Coyne M.J."/>
            <person name="Comstock L.E."/>
            <person name="Young S.K."/>
            <person name="Zeng Q."/>
            <person name="Gargeya S."/>
            <person name="Fitzgerald M."/>
            <person name="Haas B."/>
            <person name="Abouelleil A."/>
            <person name="Alvarado L."/>
            <person name="Arachchi H.M."/>
            <person name="Berlin A."/>
            <person name="Chapman S.B."/>
            <person name="Gearin G."/>
            <person name="Goldberg J."/>
            <person name="Griggs A."/>
            <person name="Gujja S."/>
            <person name="Hansen M."/>
            <person name="Heiman D."/>
            <person name="Howarth C."/>
            <person name="Larimer J."/>
            <person name="Lui A."/>
            <person name="MacDonald P.J.P."/>
            <person name="McCowen C."/>
            <person name="Montmayeur A."/>
            <person name="Murphy C."/>
            <person name="Neiman D."/>
            <person name="Pearson M."/>
            <person name="Priest M."/>
            <person name="Roberts A."/>
            <person name="Saif S."/>
            <person name="Shea T."/>
            <person name="Sisk P."/>
            <person name="Stolte C."/>
            <person name="Sykes S."/>
            <person name="Wortman J."/>
            <person name="Nusbaum C."/>
            <person name="Birren B."/>
        </authorList>
    </citation>
    <scope>NUCLEOTIDE SEQUENCE [LARGE SCALE GENOMIC DNA]</scope>
    <source>
        <strain evidence="1 2">CL02T12C05</strain>
    </source>
</reference>
<proteinExistence type="predicted"/>
<name>I9RYV3_9BACE</name>
<sequence>MTKQERINKILDDAGEALKAEGVKYFLGVVDRQPKAPDGGRAYVQSDISGEEFGYILDMALQTSQDLVHVGIQLGRLITARKRAQKEKDGKK</sequence>
<protein>
    <submittedName>
        <fullName evidence="1">Uncharacterized protein</fullName>
    </submittedName>
</protein>
<keyword evidence="2" id="KW-1185">Reference proteome</keyword>
<dbReference type="RefSeq" id="WP_007486282.1">
    <property type="nucleotide sequence ID" value="NZ_JH724315.1"/>
</dbReference>
<dbReference type="EMBL" id="AGXS01000020">
    <property type="protein sequence ID" value="EIY48023.1"/>
    <property type="molecule type" value="Genomic_DNA"/>
</dbReference>
<comment type="caution">
    <text evidence="1">The sequence shown here is derived from an EMBL/GenBank/DDBJ whole genome shotgun (WGS) entry which is preliminary data.</text>
</comment>
<dbReference type="HOGENOM" id="CLU_2407198_0_0_10"/>
<dbReference type="STRING" id="997884.HMPREF1068_03102"/>
<dbReference type="eggNOG" id="ENOG5032Q8Y">
    <property type="taxonomic scope" value="Bacteria"/>
</dbReference>
<organism evidence="1 2">
    <name type="scientific">Bacteroides nordii CL02T12C05</name>
    <dbReference type="NCBI Taxonomy" id="997884"/>
    <lineage>
        <taxon>Bacteria</taxon>
        <taxon>Pseudomonadati</taxon>
        <taxon>Bacteroidota</taxon>
        <taxon>Bacteroidia</taxon>
        <taxon>Bacteroidales</taxon>
        <taxon>Bacteroidaceae</taxon>
        <taxon>Bacteroides</taxon>
    </lineage>
</organism>
<gene>
    <name evidence="1" type="ORF">HMPREF1068_03102</name>
</gene>
<accession>I9RYV3</accession>
<dbReference type="Proteomes" id="UP000003089">
    <property type="component" value="Unassembled WGS sequence"/>
</dbReference>
<dbReference type="PATRIC" id="fig|997884.3.peg.3189"/>
<dbReference type="AlphaFoldDB" id="I9RYV3"/>